<keyword evidence="3" id="KW-1185">Reference proteome</keyword>
<evidence type="ECO:0000256" key="1">
    <source>
        <dbReference type="SAM" id="Phobius"/>
    </source>
</evidence>
<accession>A0ABV2TIB1</accession>
<keyword evidence="1" id="KW-1133">Transmembrane helix</keyword>
<evidence type="ECO:0000313" key="2">
    <source>
        <dbReference type="EMBL" id="MET7013651.1"/>
    </source>
</evidence>
<keyword evidence="1" id="KW-0812">Transmembrane</keyword>
<feature type="transmembrane region" description="Helical" evidence="1">
    <location>
        <begin position="6"/>
        <end position="26"/>
    </location>
</feature>
<keyword evidence="1" id="KW-0472">Membrane</keyword>
<dbReference type="Proteomes" id="UP001549691">
    <property type="component" value="Unassembled WGS sequence"/>
</dbReference>
<comment type="caution">
    <text evidence="2">The sequence shown here is derived from an EMBL/GenBank/DDBJ whole genome shotgun (WGS) entry which is preliminary data.</text>
</comment>
<name>A0ABV2TIB1_9RHOO</name>
<evidence type="ECO:0000313" key="3">
    <source>
        <dbReference type="Proteomes" id="UP001549691"/>
    </source>
</evidence>
<dbReference type="RefSeq" id="WP_354600114.1">
    <property type="nucleotide sequence ID" value="NZ_JBEWZI010000004.1"/>
</dbReference>
<proteinExistence type="predicted"/>
<gene>
    <name evidence="2" type="ORF">ABXR19_05580</name>
</gene>
<protein>
    <submittedName>
        <fullName evidence="2">Type II secretion system protein</fullName>
    </submittedName>
</protein>
<dbReference type="EMBL" id="JBEWZI010000004">
    <property type="protein sequence ID" value="MET7013651.1"/>
    <property type="molecule type" value="Genomic_DNA"/>
</dbReference>
<organism evidence="2 3">
    <name type="scientific">Uliginosibacterium flavum</name>
    <dbReference type="NCBI Taxonomy" id="1396831"/>
    <lineage>
        <taxon>Bacteria</taxon>
        <taxon>Pseudomonadati</taxon>
        <taxon>Pseudomonadota</taxon>
        <taxon>Betaproteobacteria</taxon>
        <taxon>Rhodocyclales</taxon>
        <taxon>Zoogloeaceae</taxon>
        <taxon>Uliginosibacterium</taxon>
    </lineage>
</organism>
<reference evidence="2 3" key="1">
    <citation type="submission" date="2024-07" db="EMBL/GenBank/DDBJ databases">
        <title>Uliginosibacterium flavum JJ3220;KACC:17644.</title>
        <authorList>
            <person name="Kim M.K."/>
        </authorList>
    </citation>
    <scope>NUCLEOTIDE SEQUENCE [LARGE SCALE GENOMIC DNA]</scope>
    <source>
        <strain evidence="2 3">KACC:17644</strain>
    </source>
</reference>
<sequence>MQRQRGFGYLILIFALAVMGLVLAGFGQSWKISSQREKETELLAIGQQFSAAMTSYQRVTPAGQPNTPASLDELLEDKRFPFTVRHLRRLYRDPMTGQPNWQVDVLDGRIVSISSRSEREALRQPKALPRFVSIASKAEVIRYRDWLFVKQATPPTASNTEP</sequence>